<comment type="similarity">
    <text evidence="2 7">Belongs to the glucose-6-phosphate dehydrogenase family.</text>
</comment>
<evidence type="ECO:0000256" key="6">
    <source>
        <dbReference type="ARBA" id="ARBA00023277"/>
    </source>
</evidence>
<dbReference type="Pfam" id="PF02781">
    <property type="entry name" value="G6PD_C"/>
    <property type="match status" value="1"/>
</dbReference>
<dbReference type="PROSITE" id="PS00069">
    <property type="entry name" value="G6P_DEHYDROGENASE"/>
    <property type="match status" value="1"/>
</dbReference>
<comment type="pathway">
    <text evidence="1 7">Carbohydrate degradation; pentose phosphate pathway; D-ribulose 5-phosphate from D-glucose 6-phosphate (oxidative stage): step 1/3.</text>
</comment>
<comment type="catalytic activity">
    <reaction evidence="7">
        <text>D-glucose 6-phosphate + NADP(+) = 6-phospho-D-glucono-1,5-lactone + NADPH + H(+)</text>
        <dbReference type="Rhea" id="RHEA:15841"/>
        <dbReference type="ChEBI" id="CHEBI:15378"/>
        <dbReference type="ChEBI" id="CHEBI:57783"/>
        <dbReference type="ChEBI" id="CHEBI:57955"/>
        <dbReference type="ChEBI" id="CHEBI:58349"/>
        <dbReference type="ChEBI" id="CHEBI:61548"/>
        <dbReference type="EC" id="1.1.1.49"/>
    </reaction>
</comment>
<dbReference type="Gene3D" id="3.30.360.10">
    <property type="entry name" value="Dihydrodipicolinate Reductase, domain 2"/>
    <property type="match status" value="1"/>
</dbReference>
<dbReference type="STRING" id="375574.GCA_001418035_01653"/>
<feature type="binding site" evidence="7">
    <location>
        <position position="58"/>
    </location>
    <ligand>
        <name>NADP(+)</name>
        <dbReference type="ChEBI" id="CHEBI:58349"/>
    </ligand>
</feature>
<dbReference type="GO" id="GO:0009051">
    <property type="term" value="P:pentose-phosphate shunt, oxidative branch"/>
    <property type="evidence" value="ECO:0007669"/>
    <property type="project" value="TreeGrafter"/>
</dbReference>
<keyword evidence="6 7" id="KW-0119">Carbohydrate metabolism</keyword>
<evidence type="ECO:0000256" key="3">
    <source>
        <dbReference type="ARBA" id="ARBA00022526"/>
    </source>
</evidence>
<dbReference type="PANTHER" id="PTHR23429:SF0">
    <property type="entry name" value="GLUCOSE-6-PHOSPHATE 1-DEHYDROGENASE"/>
    <property type="match status" value="1"/>
</dbReference>
<dbReference type="GO" id="GO:0006006">
    <property type="term" value="P:glucose metabolic process"/>
    <property type="evidence" value="ECO:0007669"/>
    <property type="project" value="UniProtKB-KW"/>
</dbReference>
<feature type="binding site" evidence="7">
    <location>
        <position position="242"/>
    </location>
    <ligand>
        <name>substrate</name>
    </ligand>
</feature>
<evidence type="ECO:0000256" key="1">
    <source>
        <dbReference type="ARBA" id="ARBA00004937"/>
    </source>
</evidence>
<dbReference type="EC" id="1.1.1.49" evidence="7"/>
<keyword evidence="3 7" id="KW-0313">Glucose metabolism</keyword>
<feature type="domain" description="Glucose-6-phosphate dehydrogenase C-terminal" evidence="9">
    <location>
        <begin position="196"/>
        <end position="494"/>
    </location>
</feature>
<sequence>MNPSLALPDLSAEPLPAFDMVLFGGTGDLAARKLLPALLAAHAAGVLPHDARILAVGRRALSRKRYLAQVAEALRAHAPSCQDAHVLEAFCQRLSYLRLPAGDTAGYARLAGRLSPETRVTVCYLATPPDQFADICAGLAAAGLNGRNVRVVLEKPLGRDLASSRAINAAVGEHFGEDQLYRIDHYLGKESVQNLMAIRFANVLFEPLWRREWIHHVEITIAETLGVEGRGAFYDRTGALRDMVQNHLLQLLCIVAMEPPASLDADAIRDEKLKVLQSLRPFASAEEVARHTVRGQYHAGAIDGEAVCAYTDEEAVPDGSRTETFVALRAEIGNWRWAGVPFFLRTGKRLAARTAQIVINFRDVPHPLFAIPVVCPRANRLVIHLQPEESIRLYLHAKEPGDAMRLQPAYLNLDFYEMFRMRRADAYERLLLDVVRGRLSLFMRRDELEQAWRWVEPVLAAWEATDALPRPYVAGSWGPAAASALLSQEGVTWQEEC</sequence>
<dbReference type="GO" id="GO:0005829">
    <property type="term" value="C:cytosol"/>
    <property type="evidence" value="ECO:0007669"/>
    <property type="project" value="TreeGrafter"/>
</dbReference>
<name>A0A0K6GYI1_9NEIS</name>
<dbReference type="Gene3D" id="3.40.50.720">
    <property type="entry name" value="NAD(P)-binding Rossmann-like Domain"/>
    <property type="match status" value="1"/>
</dbReference>
<evidence type="ECO:0000259" key="9">
    <source>
        <dbReference type="Pfam" id="PF02781"/>
    </source>
</evidence>
<evidence type="ECO:0000256" key="4">
    <source>
        <dbReference type="ARBA" id="ARBA00022857"/>
    </source>
</evidence>
<feature type="binding site" evidence="7">
    <location>
        <position position="223"/>
    </location>
    <ligand>
        <name>substrate</name>
    </ligand>
</feature>
<dbReference type="InterPro" id="IPR001282">
    <property type="entry name" value="G6P_DH"/>
</dbReference>
<reference evidence="11" key="1">
    <citation type="submission" date="2015-08" db="EMBL/GenBank/DDBJ databases">
        <authorList>
            <person name="Varghese N."/>
        </authorList>
    </citation>
    <scope>NUCLEOTIDE SEQUENCE [LARGE SCALE GENOMIC DNA]</scope>
    <source>
        <strain evidence="11">DSM 17901</strain>
    </source>
</reference>
<feature type="binding site" evidence="7">
    <location>
        <position position="155"/>
    </location>
    <ligand>
        <name>NADP(+)</name>
        <dbReference type="ChEBI" id="CHEBI:58349"/>
    </ligand>
</feature>
<feature type="binding site" evidence="7">
    <location>
        <position position="185"/>
    </location>
    <ligand>
        <name>substrate</name>
    </ligand>
</feature>
<protein>
    <recommendedName>
        <fullName evidence="7">Glucose-6-phosphate 1-dehydrogenase</fullName>
        <shortName evidence="7">G6PD</shortName>
        <ecNumber evidence="7">1.1.1.49</ecNumber>
    </recommendedName>
</protein>
<feature type="binding site" evidence="7">
    <location>
        <position position="189"/>
    </location>
    <ligand>
        <name>substrate</name>
    </ligand>
</feature>
<accession>A0A0K6GYI1</accession>
<dbReference type="SUPFAM" id="SSF51735">
    <property type="entry name" value="NAD(P)-binding Rossmann-fold domains"/>
    <property type="match status" value="1"/>
</dbReference>
<dbReference type="PIRSF" id="PIRSF000110">
    <property type="entry name" value="G6PD"/>
    <property type="match status" value="1"/>
</dbReference>
<keyword evidence="11" id="KW-1185">Reference proteome</keyword>
<evidence type="ECO:0000259" key="8">
    <source>
        <dbReference type="Pfam" id="PF00479"/>
    </source>
</evidence>
<dbReference type="PRINTS" id="PR00079">
    <property type="entry name" value="G6PDHDRGNASE"/>
</dbReference>
<dbReference type="SUPFAM" id="SSF55347">
    <property type="entry name" value="Glyceraldehyde-3-phosphate dehydrogenase-like, C-terminal domain"/>
    <property type="match status" value="1"/>
</dbReference>
<dbReference type="PANTHER" id="PTHR23429">
    <property type="entry name" value="GLUCOSE-6-PHOSPHATE 1-DEHYDROGENASE G6PD"/>
    <property type="match status" value="1"/>
</dbReference>
<dbReference type="HAMAP" id="MF_00966">
    <property type="entry name" value="G6PD"/>
    <property type="match status" value="1"/>
</dbReference>
<organism evidence="10 11">
    <name type="scientific">Gulbenkiania indica</name>
    <dbReference type="NCBI Taxonomy" id="375574"/>
    <lineage>
        <taxon>Bacteria</taxon>
        <taxon>Pseudomonadati</taxon>
        <taxon>Pseudomonadota</taxon>
        <taxon>Betaproteobacteria</taxon>
        <taxon>Neisseriales</taxon>
        <taxon>Chromobacteriaceae</taxon>
        <taxon>Gulbenkiania</taxon>
    </lineage>
</organism>
<keyword evidence="5 7" id="KW-0560">Oxidoreductase</keyword>
<evidence type="ECO:0000256" key="5">
    <source>
        <dbReference type="ARBA" id="ARBA00023002"/>
    </source>
</evidence>
<proteinExistence type="inferred from homology"/>
<comment type="caution">
    <text evidence="7">Lacks conserved residue(s) required for the propagation of feature annotation.</text>
</comment>
<feature type="active site" description="Proton acceptor" evidence="7">
    <location>
        <position position="247"/>
    </location>
</feature>
<comment type="function">
    <text evidence="7">Catalyzes the oxidation of glucose 6-phosphate to 6-phosphogluconolactone.</text>
</comment>
<dbReference type="UniPathway" id="UPA00115">
    <property type="reaction ID" value="UER00408"/>
</dbReference>
<dbReference type="GO" id="GO:0050661">
    <property type="term" value="F:NADP binding"/>
    <property type="evidence" value="ECO:0007669"/>
    <property type="project" value="UniProtKB-UniRule"/>
</dbReference>
<dbReference type="NCBIfam" id="NF009492">
    <property type="entry name" value="PRK12853.1-3"/>
    <property type="match status" value="1"/>
</dbReference>
<dbReference type="InterPro" id="IPR022674">
    <property type="entry name" value="G6P_DH_NAD-bd"/>
</dbReference>
<dbReference type="RefSeq" id="WP_055433973.1">
    <property type="nucleotide sequence ID" value="NZ_CYHA01000003.1"/>
</dbReference>
<gene>
    <name evidence="7" type="primary">zwf</name>
    <name evidence="10" type="ORF">Ga0061063_1861</name>
</gene>
<keyword evidence="4 7" id="KW-0521">NADP</keyword>
<evidence type="ECO:0000256" key="7">
    <source>
        <dbReference type="HAMAP-Rule" id="MF_00966"/>
    </source>
</evidence>
<evidence type="ECO:0000313" key="10">
    <source>
        <dbReference type="EMBL" id="CUA83674.1"/>
    </source>
</evidence>
<dbReference type="EMBL" id="CYHA01000003">
    <property type="protein sequence ID" value="CUA83674.1"/>
    <property type="molecule type" value="Genomic_DNA"/>
</dbReference>
<feature type="domain" description="Glucose-6-phosphate dehydrogenase NAD-binding" evidence="8">
    <location>
        <begin position="21"/>
        <end position="194"/>
    </location>
</feature>
<dbReference type="InterPro" id="IPR036291">
    <property type="entry name" value="NAD(P)-bd_dom_sf"/>
</dbReference>
<feature type="binding site" evidence="7">
    <location>
        <position position="348"/>
    </location>
    <ligand>
        <name>substrate</name>
    </ligand>
</feature>
<dbReference type="Pfam" id="PF00479">
    <property type="entry name" value="G6PD_N"/>
    <property type="match status" value="1"/>
</dbReference>
<evidence type="ECO:0000313" key="11">
    <source>
        <dbReference type="Proteomes" id="UP000243535"/>
    </source>
</evidence>
<dbReference type="Proteomes" id="UP000243535">
    <property type="component" value="Unassembled WGS sequence"/>
</dbReference>
<dbReference type="AlphaFoldDB" id="A0A0K6GYI1"/>
<dbReference type="NCBIfam" id="TIGR00871">
    <property type="entry name" value="zwf"/>
    <property type="match status" value="1"/>
</dbReference>
<dbReference type="InterPro" id="IPR019796">
    <property type="entry name" value="G6P_DH_AS"/>
</dbReference>
<dbReference type="GO" id="GO:0004345">
    <property type="term" value="F:glucose-6-phosphate dehydrogenase activity"/>
    <property type="evidence" value="ECO:0007669"/>
    <property type="project" value="UniProtKB-UniRule"/>
</dbReference>
<evidence type="ECO:0000256" key="2">
    <source>
        <dbReference type="ARBA" id="ARBA00009975"/>
    </source>
</evidence>
<dbReference type="InterPro" id="IPR022675">
    <property type="entry name" value="G6P_DH_C"/>
</dbReference>